<dbReference type="PANTHER" id="PTHR41795:SF1">
    <property type="entry name" value="EXOPOLYSACCHARIDE SYNTHESIS PROTEIN"/>
    <property type="match status" value="1"/>
</dbReference>
<evidence type="ECO:0000313" key="2">
    <source>
        <dbReference type="EMBL" id="MZP28388.1"/>
    </source>
</evidence>
<keyword evidence="1" id="KW-1133">Transmembrane helix</keyword>
<dbReference type="Proteomes" id="UP000463470">
    <property type="component" value="Unassembled WGS sequence"/>
</dbReference>
<name>A0A845L3Q2_9FIRM</name>
<dbReference type="PANTHER" id="PTHR41795">
    <property type="entry name" value="EXOPOLYSACCHARIDE SYNTHESIS PROTEIN"/>
    <property type="match status" value="1"/>
</dbReference>
<dbReference type="RefSeq" id="WP_161253726.1">
    <property type="nucleotide sequence ID" value="NZ_WXEY01000001.1"/>
</dbReference>
<reference evidence="2 3" key="1">
    <citation type="submission" date="2020-01" db="EMBL/GenBank/DDBJ databases">
        <title>Whole-genome sequence of Heliobacterium undosum DSM 13378.</title>
        <authorList>
            <person name="Kyndt J.A."/>
            <person name="Meyer T.E."/>
        </authorList>
    </citation>
    <scope>NUCLEOTIDE SEQUENCE [LARGE SCALE GENOMIC DNA]</scope>
    <source>
        <strain evidence="2 3">DSM 13378</strain>
    </source>
</reference>
<dbReference type="AlphaFoldDB" id="A0A845L3Q2"/>
<feature type="transmembrane region" description="Helical" evidence="1">
    <location>
        <begin position="169"/>
        <end position="191"/>
    </location>
</feature>
<protein>
    <submittedName>
        <fullName evidence="2">Exopolysaccharide biosynthesis protein</fullName>
    </submittedName>
</protein>
<organism evidence="2 3">
    <name type="scientific">Heliomicrobium undosum</name>
    <dbReference type="NCBI Taxonomy" id="121734"/>
    <lineage>
        <taxon>Bacteria</taxon>
        <taxon>Bacillati</taxon>
        <taxon>Bacillota</taxon>
        <taxon>Clostridia</taxon>
        <taxon>Eubacteriales</taxon>
        <taxon>Heliobacteriaceae</taxon>
        <taxon>Heliomicrobium</taxon>
    </lineage>
</organism>
<gene>
    <name evidence="2" type="ORF">GTO91_01455</name>
</gene>
<dbReference type="Pfam" id="PF06055">
    <property type="entry name" value="ExoD"/>
    <property type="match status" value="1"/>
</dbReference>
<accession>A0A845L3Q2</accession>
<proteinExistence type="predicted"/>
<keyword evidence="1" id="KW-0812">Transmembrane</keyword>
<evidence type="ECO:0000313" key="3">
    <source>
        <dbReference type="Proteomes" id="UP000463470"/>
    </source>
</evidence>
<dbReference type="InterPro" id="IPR010331">
    <property type="entry name" value="ExoD"/>
</dbReference>
<keyword evidence="1" id="KW-0472">Membrane</keyword>
<dbReference type="PIRSF" id="PIRSF033239">
    <property type="entry name" value="ExoD"/>
    <property type="match status" value="1"/>
</dbReference>
<keyword evidence="3" id="KW-1185">Reference proteome</keyword>
<evidence type="ECO:0000256" key="1">
    <source>
        <dbReference type="SAM" id="Phobius"/>
    </source>
</evidence>
<sequence>MREGNHFSKELALFQSSLPEQGITLRQILDRFGEQGLLLLSAILTIPFLFPVSIPGTSTPFGLVIALVGLGLMTQKTPAFPDKIVDRPICSKKLGAALHRGVSLFERMERIVRPRCAAVTHGRLILRLNGFLLFLCALLLMIPLPLPFSNALPAYGILLLSMGLLEKDGYLVISGYVMTAVATVYISLIGIMGTMGMQKVLDLVS</sequence>
<feature type="transmembrane region" description="Helical" evidence="1">
    <location>
        <begin position="131"/>
        <end position="149"/>
    </location>
</feature>
<dbReference type="OrthoDB" id="21339at2"/>
<dbReference type="EMBL" id="WXEY01000001">
    <property type="protein sequence ID" value="MZP28388.1"/>
    <property type="molecule type" value="Genomic_DNA"/>
</dbReference>
<comment type="caution">
    <text evidence="2">The sequence shown here is derived from an EMBL/GenBank/DDBJ whole genome shotgun (WGS) entry which is preliminary data.</text>
</comment>